<dbReference type="Proteomes" id="UP000694941">
    <property type="component" value="Unplaced"/>
</dbReference>
<evidence type="ECO:0000256" key="1">
    <source>
        <dbReference type="SAM" id="MobiDB-lite"/>
    </source>
</evidence>
<evidence type="ECO:0000313" key="3">
    <source>
        <dbReference type="RefSeq" id="XP_022244144.1"/>
    </source>
</evidence>
<evidence type="ECO:0000313" key="2">
    <source>
        <dbReference type="Proteomes" id="UP000694941"/>
    </source>
</evidence>
<reference evidence="3" key="1">
    <citation type="submission" date="2025-08" db="UniProtKB">
        <authorList>
            <consortium name="RefSeq"/>
        </authorList>
    </citation>
    <scope>IDENTIFICATION</scope>
    <source>
        <tissue evidence="3">Muscle</tissue>
    </source>
</reference>
<feature type="compositionally biased region" description="Basic and acidic residues" evidence="1">
    <location>
        <begin position="329"/>
        <end position="338"/>
    </location>
</feature>
<gene>
    <name evidence="3" type="primary">LOC111086262</name>
</gene>
<keyword evidence="2" id="KW-1185">Reference proteome</keyword>
<proteinExistence type="predicted"/>
<organism evidence="2 3">
    <name type="scientific">Limulus polyphemus</name>
    <name type="common">Atlantic horseshoe crab</name>
    <dbReference type="NCBI Taxonomy" id="6850"/>
    <lineage>
        <taxon>Eukaryota</taxon>
        <taxon>Metazoa</taxon>
        <taxon>Ecdysozoa</taxon>
        <taxon>Arthropoda</taxon>
        <taxon>Chelicerata</taxon>
        <taxon>Merostomata</taxon>
        <taxon>Xiphosura</taxon>
        <taxon>Limulidae</taxon>
        <taxon>Limulus</taxon>
    </lineage>
</organism>
<dbReference type="RefSeq" id="XP_022244144.1">
    <property type="nucleotide sequence ID" value="XM_022388436.1"/>
</dbReference>
<accession>A0ABM1SKI8</accession>
<name>A0ABM1SKI8_LIMPO</name>
<dbReference type="GeneID" id="111086262"/>
<sequence>MEGLSLEYRDLESTTEICRRKNGPQATENTISQKLELLQELLKQKKDLTNRKHRCLPKTQSLDQTTNCFHQETLQKATHLRQRKISTQLKMDTLQKKLQDDKKWEPKSIYKIPQIQQHFQDQLVELNRTLQEIDSDLGKAEHELGESFRELNIVSNTHVKKHTSRNSPFRRDQPEIYQEKLPKIRISKSVDDCRDVSLKTKATKLISSPKLRKLKDDSAKTGSPMSSSWVAKTFSKEEDCDFMADRKQSQLSLSPHTIKLRKSPLCVLGNFMEAQIRERIMLHRRNKSAEHNVEAAKKDYAHFRRRSTSNENIVFRSRNSAASRSAGKLGEDAQPAEKDKCQIRDEHNNTCYPKNIENEGYTKVKTVIKPEVLAEIKAFEQLTQDYFLRKERRQDFF</sequence>
<feature type="region of interest" description="Disordered" evidence="1">
    <location>
        <begin position="318"/>
        <end position="338"/>
    </location>
</feature>
<protein>
    <submittedName>
        <fullName evidence="3">Uncharacterized protein LOC111086262 isoform X1</fullName>
    </submittedName>
</protein>